<dbReference type="CDD" id="cd07937">
    <property type="entry name" value="DRE_TIM_PC_TC_5S"/>
    <property type="match status" value="1"/>
</dbReference>
<dbReference type="Pfam" id="PF02436">
    <property type="entry name" value="PYC_OADA"/>
    <property type="match status" value="1"/>
</dbReference>
<dbReference type="PANTHER" id="PTHR43778:SF2">
    <property type="entry name" value="PYRUVATE CARBOXYLASE, MITOCHONDRIAL"/>
    <property type="match status" value="1"/>
</dbReference>
<reference evidence="2 3" key="1">
    <citation type="submission" date="2022-01" db="EMBL/GenBank/DDBJ databases">
        <title>Dethiosulfovibrio faecalis sp. nov., a novel proteolytic, non-sulfur-reducing bacterium isolated from a marine aquaculture solid waste bioreactor.</title>
        <authorList>
            <person name="Grabowski S."/>
            <person name="Apolinario E."/>
            <person name="Schneider N."/>
            <person name="Marshall C.W."/>
            <person name="Sowers K.R."/>
        </authorList>
    </citation>
    <scope>NUCLEOTIDE SEQUENCE [LARGE SCALE GENOMIC DNA]</scope>
    <source>
        <strain evidence="2 3">DSM 12537</strain>
    </source>
</reference>
<dbReference type="Gene3D" id="3.20.20.70">
    <property type="entry name" value="Aldolase class I"/>
    <property type="match status" value="1"/>
</dbReference>
<evidence type="ECO:0000313" key="2">
    <source>
        <dbReference type="EMBL" id="MCF4143374.1"/>
    </source>
</evidence>
<dbReference type="SUPFAM" id="SSF51569">
    <property type="entry name" value="Aldolase"/>
    <property type="match status" value="1"/>
</dbReference>
<proteinExistence type="predicted"/>
<dbReference type="PANTHER" id="PTHR43778">
    <property type="entry name" value="PYRUVATE CARBOXYLASE"/>
    <property type="match status" value="1"/>
</dbReference>
<dbReference type="InterPro" id="IPR013785">
    <property type="entry name" value="Aldolase_TIM"/>
</dbReference>
<dbReference type="EMBL" id="JAKGUD010000014">
    <property type="protein sequence ID" value="MCF4143374.1"/>
    <property type="molecule type" value="Genomic_DNA"/>
</dbReference>
<dbReference type="NCBIfam" id="NF006761">
    <property type="entry name" value="PRK09282.1"/>
    <property type="match status" value="1"/>
</dbReference>
<gene>
    <name evidence="2" type="ORF">L2W38_11180</name>
</gene>
<evidence type="ECO:0000259" key="1">
    <source>
        <dbReference type="PROSITE" id="PS50991"/>
    </source>
</evidence>
<dbReference type="SUPFAM" id="SSF89000">
    <property type="entry name" value="post-HMGL domain-like"/>
    <property type="match status" value="1"/>
</dbReference>
<dbReference type="InterPro" id="IPR055268">
    <property type="entry name" value="PCB-like"/>
</dbReference>
<dbReference type="EC" id="6.4.1.1" evidence="2"/>
<name>A0ABS9EQB3_9BACT</name>
<dbReference type="InterPro" id="IPR000891">
    <property type="entry name" value="PYR_CT"/>
</dbReference>
<keyword evidence="3" id="KW-1185">Reference proteome</keyword>
<dbReference type="PROSITE" id="PS50991">
    <property type="entry name" value="PYR_CT"/>
    <property type="match status" value="1"/>
</dbReference>
<dbReference type="InterPro" id="IPR003379">
    <property type="entry name" value="Carboxylase_cons_dom"/>
</dbReference>
<feature type="domain" description="Pyruvate carboxyltransferase" evidence="1">
    <location>
        <begin position="11"/>
        <end position="271"/>
    </location>
</feature>
<protein>
    <submittedName>
        <fullName evidence="2">Pyruvate carboxylase subunit B</fullName>
        <ecNumber evidence="2">6.4.1.1</ecNumber>
    </submittedName>
</protein>
<evidence type="ECO:0000313" key="3">
    <source>
        <dbReference type="Proteomes" id="UP001200430"/>
    </source>
</evidence>
<keyword evidence="2" id="KW-0670">Pyruvate</keyword>
<sequence>MSQSKNSFRKIGITETALRDAHQSLMATRLRIEDMLPVLEKMDQVGYHSLEVWGGATFDSCMRFLNEDPWERLRVLRKHIKNTKLQMLLRGQNLVGYRHYGDDVVREFVKRAVGNGIDIMRVFDALNDLRNLEVASDQVKREGAHLQMCISYTISPVHTNELFIDIAGKMRDMGADSICIKDMAGLLSPVDADRLVRGIKKETELPVQVHSHYTSGLASMAYYAAIEAGADVVDCAISPFSMRTSQPASESMVAALSGGPFDTGLSLENMIPIADHFKKLRSKYDDLFVKLDGADTNVLIYQIPGGMYSNLVNQLREQSAEHRLDDVLKEVPVVRKAMGYPPLVTPTSQIVGTQATLNVLVGERWKIIPKEVKNYFMGYYGKPPAEVDPEVQAKALGGEEPITCRPGEKIDPELDRARADIAAWITQPEDVLSYVLFPAVAKDFLMRQYSKLNLRDIGLDEVVEEIAYPV</sequence>
<dbReference type="GO" id="GO:0004736">
    <property type="term" value="F:pyruvate carboxylase activity"/>
    <property type="evidence" value="ECO:0007669"/>
    <property type="project" value="UniProtKB-EC"/>
</dbReference>
<accession>A0ABS9EQB3</accession>
<organism evidence="2 3">
    <name type="scientific">Dethiosulfovibrio marinus</name>
    <dbReference type="NCBI Taxonomy" id="133532"/>
    <lineage>
        <taxon>Bacteria</taxon>
        <taxon>Thermotogati</taxon>
        <taxon>Synergistota</taxon>
        <taxon>Synergistia</taxon>
        <taxon>Synergistales</taxon>
        <taxon>Dethiosulfovibrionaceae</taxon>
        <taxon>Dethiosulfovibrio</taxon>
    </lineage>
</organism>
<dbReference type="Proteomes" id="UP001200430">
    <property type="component" value="Unassembled WGS sequence"/>
</dbReference>
<dbReference type="RefSeq" id="WP_236100075.1">
    <property type="nucleotide sequence ID" value="NZ_JAKGUD010000014.1"/>
</dbReference>
<comment type="caution">
    <text evidence="2">The sequence shown here is derived from an EMBL/GenBank/DDBJ whole genome shotgun (WGS) entry which is preliminary data.</text>
</comment>
<dbReference type="Pfam" id="PF00682">
    <property type="entry name" value="HMGL-like"/>
    <property type="match status" value="1"/>
</dbReference>
<keyword evidence="2" id="KW-0436">Ligase</keyword>